<feature type="domain" description="Reverse transcriptase" evidence="1">
    <location>
        <begin position="408"/>
        <end position="634"/>
    </location>
</feature>
<dbReference type="InterPro" id="IPR000477">
    <property type="entry name" value="RT_dom"/>
</dbReference>
<dbReference type="Gene3D" id="3.60.10.10">
    <property type="entry name" value="Endonuclease/exonuclease/phosphatase"/>
    <property type="match status" value="1"/>
</dbReference>
<evidence type="ECO:0000313" key="2">
    <source>
        <dbReference type="EMBL" id="GBP37017.1"/>
    </source>
</evidence>
<dbReference type="GO" id="GO:0071897">
    <property type="term" value="P:DNA biosynthetic process"/>
    <property type="evidence" value="ECO:0007669"/>
    <property type="project" value="UniProtKB-ARBA"/>
</dbReference>
<dbReference type="AlphaFoldDB" id="A0A4C1VFF8"/>
<reference evidence="2 3" key="1">
    <citation type="journal article" date="2019" name="Commun. Biol.">
        <title>The bagworm genome reveals a unique fibroin gene that provides high tensile strength.</title>
        <authorList>
            <person name="Kono N."/>
            <person name="Nakamura H."/>
            <person name="Ohtoshi R."/>
            <person name="Tomita M."/>
            <person name="Numata K."/>
            <person name="Arakawa K."/>
        </authorList>
    </citation>
    <scope>NUCLEOTIDE SEQUENCE [LARGE SCALE GENOMIC DNA]</scope>
</reference>
<dbReference type="CDD" id="cd01650">
    <property type="entry name" value="RT_nLTR_like"/>
    <property type="match status" value="1"/>
</dbReference>
<proteinExistence type="predicted"/>
<comment type="caution">
    <text evidence="2">The sequence shown here is derived from an EMBL/GenBank/DDBJ whole genome shotgun (WGS) entry which is preliminary data.</text>
</comment>
<dbReference type="SUPFAM" id="SSF56219">
    <property type="entry name" value="DNase I-like"/>
    <property type="match status" value="1"/>
</dbReference>
<gene>
    <name evidence="2" type="primary">CFDP2</name>
    <name evidence="2" type="ORF">EVAR_31015_1</name>
</gene>
<sequence>MGISEVRRLGCEIKEHENFILCYMGQTAGQYGVGFVINRVIKNNIDSFIGISERLAILNIDIGGQKISILQVYFPTTDAKETEIDELYESIEKALQTAYPHVILMGDFNAKVGAPKENEDLVMKQYGHGTRNNRGQKLINFALEHKLTIINTCFKKKPNQKWTWRSPNGLYKNEIDYILTNQPRSFTNLEILNLNYPSDHRTIRGTIKLSKHKLSRARFTNKQGCRLKCEEDIAKYKDILKLKLSEAPYHQGKETVHTCYEKISNAISESLKLTQGNKRNQKQKIIQERTEKLLQRRKALQSTKSKTRSMKNELSALYKIVNKYIKKDYSKYRQDTIMRHLQQCGSTKKPFKELRTNYSWIKGLKSQDKEIYKRCDIVNTATEFYRNLYSDNNNNITTSNNNKEDQFKDFIEIDETEVIETIKKLKLDKSPGSDNITNEVLKAETKQPIEQAGFRKGFSTTDHIHTIELIKEKYQEQQRTLYITFIDYQKAFDSVSHNSIWESLVEQGVEEVHIKTIQNIYNNNKGRIKLESTGPCFPIKRGVRQGDPLSPTLFITILENIINKLDWCRLGLRIKDEYLSHLRFADDLVLLSETADQMQSMIESLHQASTKIGLEMNLTKTKIMTNSNWKKTHNNQRRTTRIC</sequence>
<organism evidence="2 3">
    <name type="scientific">Eumeta variegata</name>
    <name type="common">Bagworm moth</name>
    <name type="synonym">Eumeta japonica</name>
    <dbReference type="NCBI Taxonomy" id="151549"/>
    <lineage>
        <taxon>Eukaryota</taxon>
        <taxon>Metazoa</taxon>
        <taxon>Ecdysozoa</taxon>
        <taxon>Arthropoda</taxon>
        <taxon>Hexapoda</taxon>
        <taxon>Insecta</taxon>
        <taxon>Pterygota</taxon>
        <taxon>Neoptera</taxon>
        <taxon>Endopterygota</taxon>
        <taxon>Lepidoptera</taxon>
        <taxon>Glossata</taxon>
        <taxon>Ditrysia</taxon>
        <taxon>Tineoidea</taxon>
        <taxon>Psychidae</taxon>
        <taxon>Oiketicinae</taxon>
        <taxon>Eumeta</taxon>
    </lineage>
</organism>
<dbReference type="SUPFAM" id="SSF56672">
    <property type="entry name" value="DNA/RNA polymerases"/>
    <property type="match status" value="1"/>
</dbReference>
<dbReference type="PROSITE" id="PS50878">
    <property type="entry name" value="RT_POL"/>
    <property type="match status" value="1"/>
</dbReference>
<dbReference type="GO" id="GO:0003824">
    <property type="term" value="F:catalytic activity"/>
    <property type="evidence" value="ECO:0007669"/>
    <property type="project" value="InterPro"/>
</dbReference>
<dbReference type="EMBL" id="BGZK01000327">
    <property type="protein sequence ID" value="GBP37017.1"/>
    <property type="molecule type" value="Genomic_DNA"/>
</dbReference>
<dbReference type="Pfam" id="PF14529">
    <property type="entry name" value="Exo_endo_phos_2"/>
    <property type="match status" value="1"/>
</dbReference>
<dbReference type="Gene3D" id="3.30.70.270">
    <property type="match status" value="1"/>
</dbReference>
<dbReference type="InterPro" id="IPR036691">
    <property type="entry name" value="Endo/exonu/phosph_ase_sf"/>
</dbReference>
<accession>A0A4C1VFF8</accession>
<dbReference type="InterPro" id="IPR005135">
    <property type="entry name" value="Endo/exonuclease/phosphatase"/>
</dbReference>
<dbReference type="Pfam" id="PF00078">
    <property type="entry name" value="RVT_1"/>
    <property type="match status" value="1"/>
</dbReference>
<dbReference type="OrthoDB" id="410104at2759"/>
<dbReference type="PANTHER" id="PTHR47027">
    <property type="entry name" value="REVERSE TRANSCRIPTASE DOMAIN-CONTAINING PROTEIN"/>
    <property type="match status" value="1"/>
</dbReference>
<dbReference type="InterPro" id="IPR043128">
    <property type="entry name" value="Rev_trsase/Diguanyl_cyclase"/>
</dbReference>
<keyword evidence="3" id="KW-1185">Reference proteome</keyword>
<protein>
    <submittedName>
        <fullName evidence="2">Craniofacial development protein 2</fullName>
    </submittedName>
</protein>
<dbReference type="Proteomes" id="UP000299102">
    <property type="component" value="Unassembled WGS sequence"/>
</dbReference>
<dbReference type="PANTHER" id="PTHR47027:SF20">
    <property type="entry name" value="REVERSE TRANSCRIPTASE-LIKE PROTEIN WITH RNA-DIRECTED DNA POLYMERASE DOMAIN"/>
    <property type="match status" value="1"/>
</dbReference>
<name>A0A4C1VFF8_EUMVA</name>
<evidence type="ECO:0000313" key="3">
    <source>
        <dbReference type="Proteomes" id="UP000299102"/>
    </source>
</evidence>
<evidence type="ECO:0000259" key="1">
    <source>
        <dbReference type="PROSITE" id="PS50878"/>
    </source>
</evidence>
<dbReference type="InterPro" id="IPR043502">
    <property type="entry name" value="DNA/RNA_pol_sf"/>
</dbReference>